<dbReference type="Pfam" id="PF20473">
    <property type="entry name" value="MmeI_Mtase"/>
    <property type="match status" value="1"/>
</dbReference>
<reference evidence="9 10" key="1">
    <citation type="submission" date="2018-05" db="EMBL/GenBank/DDBJ databases">
        <title>Streptomyces venezuelae.</title>
        <authorList>
            <person name="Kim W."/>
            <person name="Lee N."/>
            <person name="Cho B.-K."/>
        </authorList>
    </citation>
    <scope>NUCLEOTIDE SEQUENCE [LARGE SCALE GENOMIC DNA]</scope>
    <source>
        <strain evidence="9 10">ATCC 21018</strain>
    </source>
</reference>
<name>A0A5P2DK18_STRVZ</name>
<dbReference type="EMBL" id="CP029189">
    <property type="protein sequence ID" value="QES55442.1"/>
    <property type="molecule type" value="Genomic_DNA"/>
</dbReference>
<proteinExistence type="predicted"/>
<dbReference type="InterPro" id="IPR046820">
    <property type="entry name" value="MmeI_TRD"/>
</dbReference>
<dbReference type="PANTHER" id="PTHR33841:SF1">
    <property type="entry name" value="DNA METHYLTRANSFERASE A"/>
    <property type="match status" value="1"/>
</dbReference>
<protein>
    <recommendedName>
        <fullName evidence="1">site-specific DNA-methyltransferase (adenine-specific)</fullName>
        <ecNumber evidence="1">2.1.1.72</ecNumber>
    </recommendedName>
</protein>
<feature type="domain" description="MmeI-like helicase spacer" evidence="5">
    <location>
        <begin position="182"/>
        <end position="259"/>
    </location>
</feature>
<dbReference type="InterPro" id="IPR029063">
    <property type="entry name" value="SAM-dependent_MTases_sf"/>
</dbReference>
<accession>A0A5P2DK18</accession>
<comment type="catalytic activity">
    <reaction evidence="4">
        <text>a 2'-deoxyadenosine in DNA + S-adenosyl-L-methionine = an N(6)-methyl-2'-deoxyadenosine in DNA + S-adenosyl-L-homocysteine + H(+)</text>
        <dbReference type="Rhea" id="RHEA:15197"/>
        <dbReference type="Rhea" id="RHEA-COMP:12418"/>
        <dbReference type="Rhea" id="RHEA-COMP:12419"/>
        <dbReference type="ChEBI" id="CHEBI:15378"/>
        <dbReference type="ChEBI" id="CHEBI:57856"/>
        <dbReference type="ChEBI" id="CHEBI:59789"/>
        <dbReference type="ChEBI" id="CHEBI:90615"/>
        <dbReference type="ChEBI" id="CHEBI:90616"/>
        <dbReference type="EC" id="2.1.1.72"/>
    </reaction>
</comment>
<dbReference type="EC" id="2.1.1.72" evidence="1"/>
<evidence type="ECO:0000256" key="3">
    <source>
        <dbReference type="ARBA" id="ARBA00022679"/>
    </source>
</evidence>
<dbReference type="PANTHER" id="PTHR33841">
    <property type="entry name" value="DNA METHYLTRANSFERASE YEEA-RELATED"/>
    <property type="match status" value="1"/>
</dbReference>
<dbReference type="Pfam" id="PF20465">
    <property type="entry name" value="MmeI_hel"/>
    <property type="match status" value="1"/>
</dbReference>
<organism evidence="9 10">
    <name type="scientific">Streptomyces venezuelae</name>
    <dbReference type="NCBI Taxonomy" id="54571"/>
    <lineage>
        <taxon>Bacteria</taxon>
        <taxon>Bacillati</taxon>
        <taxon>Actinomycetota</taxon>
        <taxon>Actinomycetes</taxon>
        <taxon>Kitasatosporales</taxon>
        <taxon>Streptomycetaceae</taxon>
        <taxon>Streptomyces</taxon>
    </lineage>
</organism>
<gene>
    <name evidence="9" type="ORF">DEJ51_15725</name>
</gene>
<dbReference type="Gene3D" id="3.40.50.150">
    <property type="entry name" value="Vaccinia Virus protein VP39"/>
    <property type="match status" value="1"/>
</dbReference>
<evidence type="ECO:0000259" key="8">
    <source>
        <dbReference type="Pfam" id="PF20473"/>
    </source>
</evidence>
<evidence type="ECO:0000259" key="5">
    <source>
        <dbReference type="Pfam" id="PF20465"/>
    </source>
</evidence>
<keyword evidence="2 9" id="KW-0489">Methyltransferase</keyword>
<dbReference type="AlphaFoldDB" id="A0A5P2DK18"/>
<dbReference type="GO" id="GO:0032259">
    <property type="term" value="P:methylation"/>
    <property type="evidence" value="ECO:0007669"/>
    <property type="project" value="UniProtKB-KW"/>
</dbReference>
<dbReference type="REBASE" id="373374">
    <property type="entry name" value="Sve21018ORF15725P"/>
</dbReference>
<dbReference type="InterPro" id="IPR046818">
    <property type="entry name" value="MmeI_C"/>
</dbReference>
<dbReference type="Pfam" id="PF20466">
    <property type="entry name" value="MmeI_TRD"/>
    <property type="match status" value="1"/>
</dbReference>
<evidence type="ECO:0000259" key="6">
    <source>
        <dbReference type="Pfam" id="PF20466"/>
    </source>
</evidence>
<dbReference type="RefSeq" id="WP_150258125.1">
    <property type="nucleotide sequence ID" value="NZ_CP029189.1"/>
</dbReference>
<feature type="domain" description="MmeI-like C-terminal" evidence="7">
    <location>
        <begin position="826"/>
        <end position="906"/>
    </location>
</feature>
<evidence type="ECO:0000256" key="1">
    <source>
        <dbReference type="ARBA" id="ARBA00011900"/>
    </source>
</evidence>
<feature type="domain" description="MmeI-like target recognition" evidence="6">
    <location>
        <begin position="622"/>
        <end position="825"/>
    </location>
</feature>
<dbReference type="Proteomes" id="UP000324101">
    <property type="component" value="Chromosome"/>
</dbReference>
<dbReference type="Pfam" id="PF20467">
    <property type="entry name" value="MmeI_C"/>
    <property type="match status" value="1"/>
</dbReference>
<keyword evidence="3 9" id="KW-0808">Transferase</keyword>
<evidence type="ECO:0000259" key="7">
    <source>
        <dbReference type="Pfam" id="PF20467"/>
    </source>
</evidence>
<evidence type="ECO:0000256" key="4">
    <source>
        <dbReference type="ARBA" id="ARBA00047942"/>
    </source>
</evidence>
<dbReference type="OrthoDB" id="9784823at2"/>
<feature type="domain" description="MmeI-like DNA-methyltransferase" evidence="8">
    <location>
        <begin position="342"/>
        <end position="598"/>
    </location>
</feature>
<evidence type="ECO:0000313" key="9">
    <source>
        <dbReference type="EMBL" id="QES55442.1"/>
    </source>
</evidence>
<dbReference type="InterPro" id="IPR050953">
    <property type="entry name" value="N4_N6_ade-DNA_methylase"/>
</dbReference>
<sequence>MNDRLIERVESHDYRDLFLKDLHWSAPTHRQPVVMPDDEGGTITARNVSSYKGVCVWVCDRRPGSDLESRLDQLIARESVDRLVIFHDGDEQVWRWPVRRSTGGGTTTRLSRHRHTTGQENPSFAHRLASIRIDWNRPPDATGLIAQVRRAFDVEAQNETRQASKLMARMYTSLEACGTPEHDISVSLARILFLMFGDDTDMWQAGLFQRFVAAHTRPDASDLADRLNELFTWLDTPDRARSSTPDHLRGFKYVNGGIFSEAISLPPLDAAFRETVLEACQRDWATVSPAIFGSMFQSVRDAKTRRDLGEHYTSEENILKTLNPLFLDELRADFEFARTRTNEKLALTRLRNRLADIRFLDPACGCGNFIIIAYRELRELELQIMERLQEITGEEPLLLANVGLKVSLENFFGIEIDEWPAKIAETAMFLTDRQADLKLIERLGWAPDRLPIQHQATIVSGVSALQVDWASVLPPSETVVVAGNPPFLGISLRSAAQTQELQDVWGGRYHGTLDYVTGWHAKCLDYFRGIEGQWAFVTTNSITQGEAVAPLFEPILEEGWRIKFAHRSFRWTSEATGQAAVHCVIIGFTKGRGKPRLFDYATLASQPVEQPDVGNISPYLFDGPSVVVTQSTKPINPQMGEVAYGNKPTDGGWLIVSPEDVEAVRADPVARRFVKRYIGARELLHGVDRYCLWLPGMAPDEAAGSPVLSARLAGVRQFRSESKAASTRAAASTPHLFRQISQPSTAYLCIPRHVSETRPYFLAARYEPEVITSDANFLAPDENGFVFAVISSSMFMTWQRTVGGRIKSDLRFNKLLTWNTFPLPHVSDATQDAIIRAGARIVRERETHTDLSLAAQYEPSALSDALAEAHRALDEEVDRAFGIDPGHATEADRQRTLFAKYAKLTSARAKARK</sequence>
<dbReference type="InterPro" id="IPR046819">
    <property type="entry name" value="MmeI_hel"/>
</dbReference>
<evidence type="ECO:0000256" key="2">
    <source>
        <dbReference type="ARBA" id="ARBA00022603"/>
    </source>
</evidence>
<evidence type="ECO:0000313" key="10">
    <source>
        <dbReference type="Proteomes" id="UP000324101"/>
    </source>
</evidence>
<dbReference type="InterPro" id="IPR046816">
    <property type="entry name" value="MmeI_Mtase"/>
</dbReference>
<dbReference type="SUPFAM" id="SSF53335">
    <property type="entry name" value="S-adenosyl-L-methionine-dependent methyltransferases"/>
    <property type="match status" value="1"/>
</dbReference>
<dbReference type="GO" id="GO:0009007">
    <property type="term" value="F:site-specific DNA-methyltransferase (adenine-specific) activity"/>
    <property type="evidence" value="ECO:0007669"/>
    <property type="project" value="UniProtKB-EC"/>
</dbReference>